<dbReference type="Pfam" id="PF00583">
    <property type="entry name" value="Acetyltransf_1"/>
    <property type="match status" value="1"/>
</dbReference>
<dbReference type="GO" id="GO:0016747">
    <property type="term" value="F:acyltransferase activity, transferring groups other than amino-acyl groups"/>
    <property type="evidence" value="ECO:0007669"/>
    <property type="project" value="InterPro"/>
</dbReference>
<dbReference type="AlphaFoldDB" id="A0A364V4J7"/>
<evidence type="ECO:0000259" key="4">
    <source>
        <dbReference type="PROSITE" id="PS51186"/>
    </source>
</evidence>
<dbReference type="PANTHER" id="PTHR43072">
    <property type="entry name" value="N-ACETYLTRANSFERASE"/>
    <property type="match status" value="1"/>
</dbReference>
<evidence type="ECO:0000256" key="2">
    <source>
        <dbReference type="ARBA" id="ARBA00023315"/>
    </source>
</evidence>
<dbReference type="CDD" id="cd04301">
    <property type="entry name" value="NAT_SF"/>
    <property type="match status" value="1"/>
</dbReference>
<evidence type="ECO:0000256" key="1">
    <source>
        <dbReference type="ARBA" id="ARBA00022679"/>
    </source>
</evidence>
<keyword evidence="6" id="KW-1185">Reference proteome</keyword>
<dbReference type="Gene3D" id="3.40.630.30">
    <property type="match status" value="1"/>
</dbReference>
<keyword evidence="2" id="KW-0012">Acyltransferase</keyword>
<dbReference type="PANTHER" id="PTHR43072:SF23">
    <property type="entry name" value="UPF0039 PROTEIN C11D3.02C"/>
    <property type="match status" value="1"/>
</dbReference>
<sequence length="207" mass="22414">MASAHEGTPSGDGGADRKVTHAAPIDRIGNVAIRAMDETDYPQVREILQQGMDTGEATFEGTAPDWPEFIANRIPSLTFVAEDDNAKILGWVSASPSSHRHVFHGVVEDSIYVAKDALGKGIAGRLLDALMDAATAQGYWALHSSIFPENAGSVKLHKSRGFEEVGVFHRMAQMEYGSKKGMWRDLLKLEHILGGGPAHPSREQEAP</sequence>
<dbReference type="EMBL" id="QHCV01000078">
    <property type="protein sequence ID" value="RAV31564.1"/>
    <property type="molecule type" value="Genomic_DNA"/>
</dbReference>
<keyword evidence="1 5" id="KW-0808">Transferase</keyword>
<dbReference type="PROSITE" id="PS51186">
    <property type="entry name" value="GNAT"/>
    <property type="match status" value="1"/>
</dbReference>
<dbReference type="InterPro" id="IPR016181">
    <property type="entry name" value="Acyl_CoA_acyltransferase"/>
</dbReference>
<name>A0A364V4J7_9CORY</name>
<dbReference type="InterPro" id="IPR000182">
    <property type="entry name" value="GNAT_dom"/>
</dbReference>
<dbReference type="Proteomes" id="UP000251577">
    <property type="component" value="Unassembled WGS sequence"/>
</dbReference>
<protein>
    <submittedName>
        <fullName evidence="5">N-acetyltransferase</fullName>
    </submittedName>
</protein>
<gene>
    <name evidence="5" type="ORF">DLJ54_07735</name>
</gene>
<comment type="caution">
    <text evidence="5">The sequence shown here is derived from an EMBL/GenBank/DDBJ whole genome shotgun (WGS) entry which is preliminary data.</text>
</comment>
<reference evidence="5 6" key="1">
    <citation type="journal article" date="2018" name="Syst. Appl. Microbiol.">
        <title>Corynebacterium heidelbergense sp. nov., isolated from the preen glands of Egyptian geese (Alopochen aegyptiacus).</title>
        <authorList>
            <person name="Braun M.S."/>
            <person name="Wang E."/>
            <person name="Zimmermann S."/>
            <person name="Wink M."/>
        </authorList>
    </citation>
    <scope>NUCLEOTIDE SEQUENCE [LARGE SCALE GENOMIC DNA]</scope>
    <source>
        <strain evidence="5 6">647</strain>
    </source>
</reference>
<accession>A0A364V4J7</accession>
<evidence type="ECO:0000256" key="3">
    <source>
        <dbReference type="SAM" id="MobiDB-lite"/>
    </source>
</evidence>
<evidence type="ECO:0000313" key="5">
    <source>
        <dbReference type="EMBL" id="RAV31564.1"/>
    </source>
</evidence>
<evidence type="ECO:0000313" key="6">
    <source>
        <dbReference type="Proteomes" id="UP000251577"/>
    </source>
</evidence>
<proteinExistence type="predicted"/>
<organism evidence="5 6">
    <name type="scientific">Corynebacterium heidelbergense</name>
    <dbReference type="NCBI Taxonomy" id="2055947"/>
    <lineage>
        <taxon>Bacteria</taxon>
        <taxon>Bacillati</taxon>
        <taxon>Actinomycetota</taxon>
        <taxon>Actinomycetes</taxon>
        <taxon>Mycobacteriales</taxon>
        <taxon>Corynebacteriaceae</taxon>
        <taxon>Corynebacterium</taxon>
    </lineage>
</organism>
<feature type="domain" description="N-acetyltransferase" evidence="4">
    <location>
        <begin position="31"/>
        <end position="190"/>
    </location>
</feature>
<dbReference type="SUPFAM" id="SSF55729">
    <property type="entry name" value="Acyl-CoA N-acyltransferases (Nat)"/>
    <property type="match status" value="1"/>
</dbReference>
<dbReference type="RefSeq" id="WP_113631164.1">
    <property type="nucleotide sequence ID" value="NZ_QHCV01000078.1"/>
</dbReference>
<feature type="region of interest" description="Disordered" evidence="3">
    <location>
        <begin position="1"/>
        <end position="21"/>
    </location>
</feature>